<dbReference type="Proteomes" id="UP001274830">
    <property type="component" value="Unassembled WGS sequence"/>
</dbReference>
<proteinExistence type="predicted"/>
<feature type="region of interest" description="Disordered" evidence="1">
    <location>
        <begin position="144"/>
        <end position="204"/>
    </location>
</feature>
<gene>
    <name evidence="2" type="ORF">LTR78_006734</name>
</gene>
<keyword evidence="3" id="KW-1185">Reference proteome</keyword>
<evidence type="ECO:0000313" key="2">
    <source>
        <dbReference type="EMBL" id="KAK3673500.1"/>
    </source>
</evidence>
<reference evidence="2" key="1">
    <citation type="submission" date="2023-07" db="EMBL/GenBank/DDBJ databases">
        <title>Black Yeasts Isolated from many extreme environments.</title>
        <authorList>
            <person name="Coleine C."/>
            <person name="Stajich J.E."/>
            <person name="Selbmann L."/>
        </authorList>
    </citation>
    <scope>NUCLEOTIDE SEQUENCE</scope>
    <source>
        <strain evidence="2">CCFEE 5485</strain>
    </source>
</reference>
<organism evidence="2 3">
    <name type="scientific">Recurvomyces mirabilis</name>
    <dbReference type="NCBI Taxonomy" id="574656"/>
    <lineage>
        <taxon>Eukaryota</taxon>
        <taxon>Fungi</taxon>
        <taxon>Dikarya</taxon>
        <taxon>Ascomycota</taxon>
        <taxon>Pezizomycotina</taxon>
        <taxon>Dothideomycetes</taxon>
        <taxon>Dothideomycetidae</taxon>
        <taxon>Mycosphaerellales</taxon>
        <taxon>Teratosphaeriaceae</taxon>
        <taxon>Recurvomyces</taxon>
    </lineage>
</organism>
<accession>A0AAE0WKQ7</accession>
<name>A0AAE0WKQ7_9PEZI</name>
<protein>
    <submittedName>
        <fullName evidence="2">Uncharacterized protein</fullName>
    </submittedName>
</protein>
<feature type="compositionally biased region" description="Basic and acidic residues" evidence="1">
    <location>
        <begin position="168"/>
        <end position="178"/>
    </location>
</feature>
<evidence type="ECO:0000313" key="3">
    <source>
        <dbReference type="Proteomes" id="UP001274830"/>
    </source>
</evidence>
<comment type="caution">
    <text evidence="2">The sequence shown here is derived from an EMBL/GenBank/DDBJ whole genome shotgun (WGS) entry which is preliminary data.</text>
</comment>
<feature type="region of interest" description="Disordered" evidence="1">
    <location>
        <begin position="47"/>
        <end position="67"/>
    </location>
</feature>
<evidence type="ECO:0000256" key="1">
    <source>
        <dbReference type="SAM" id="MobiDB-lite"/>
    </source>
</evidence>
<sequence length="204" mass="22932">MELYQPQRWEQPSGIVARVEEQNREPMGHEGRWSRFFAAIGEAVDDMNTLDVKDDTSSSSLDRPSGDNHPFVRFWNSLAVALDEMAVASPDDELAPGSLEEELRGMEFRDTLVEKVEEGRQCDRCSVGDVRAFHHGCEAVKAGSIVPADTAEHELARPESPLEPAVQSERDSRGKQFEQDGLNRNVVVLERNQEKHDEEEAELS</sequence>
<dbReference type="EMBL" id="JAUTXT010000025">
    <property type="protein sequence ID" value="KAK3673500.1"/>
    <property type="molecule type" value="Genomic_DNA"/>
</dbReference>
<dbReference type="AlphaFoldDB" id="A0AAE0WKQ7"/>